<dbReference type="RefSeq" id="WP_077754200.1">
    <property type="nucleotide sequence ID" value="NZ_CP014782.1"/>
</dbReference>
<organism evidence="3 4">
    <name type="scientific">Shewanella psychrophila</name>
    <dbReference type="NCBI Taxonomy" id="225848"/>
    <lineage>
        <taxon>Bacteria</taxon>
        <taxon>Pseudomonadati</taxon>
        <taxon>Pseudomonadota</taxon>
        <taxon>Gammaproteobacteria</taxon>
        <taxon>Alteromonadales</taxon>
        <taxon>Shewanellaceae</taxon>
        <taxon>Shewanella</taxon>
    </lineage>
</organism>
<reference evidence="3 4" key="1">
    <citation type="submission" date="2016-03" db="EMBL/GenBank/DDBJ databases">
        <title>Complete genome sequence of Shewanella psychrophila WP2, a deep sea bacterium isolated from west Pacific sediment.</title>
        <authorList>
            <person name="Xu G."/>
            <person name="Jian H."/>
        </authorList>
    </citation>
    <scope>NUCLEOTIDE SEQUENCE [LARGE SCALE GENOMIC DNA]</scope>
    <source>
        <strain evidence="3 4">WP2</strain>
    </source>
</reference>
<gene>
    <name evidence="3" type="ORF">Sps_04153</name>
</gene>
<dbReference type="OrthoDB" id="1490937at2"/>
<protein>
    <recommendedName>
        <fullName evidence="5">Lipoprotein</fullName>
    </recommendedName>
</protein>
<accession>A0A1S6HUU9</accession>
<proteinExistence type="predicted"/>
<feature type="chain" id="PRO_5012751886" description="Lipoprotein" evidence="2">
    <location>
        <begin position="19"/>
        <end position="417"/>
    </location>
</feature>
<feature type="compositionally biased region" description="Polar residues" evidence="1">
    <location>
        <begin position="23"/>
        <end position="32"/>
    </location>
</feature>
<dbReference type="PROSITE" id="PS51257">
    <property type="entry name" value="PROKAR_LIPOPROTEIN"/>
    <property type="match status" value="1"/>
</dbReference>
<evidence type="ECO:0008006" key="5">
    <source>
        <dbReference type="Google" id="ProtNLM"/>
    </source>
</evidence>
<dbReference type="Proteomes" id="UP000189545">
    <property type="component" value="Chromosome"/>
</dbReference>
<dbReference type="AlphaFoldDB" id="A0A1S6HUU9"/>
<keyword evidence="2" id="KW-0732">Signal</keyword>
<dbReference type="EMBL" id="CP014782">
    <property type="protein sequence ID" value="AQS39259.1"/>
    <property type="molecule type" value="Genomic_DNA"/>
</dbReference>
<evidence type="ECO:0000313" key="4">
    <source>
        <dbReference type="Proteomes" id="UP000189545"/>
    </source>
</evidence>
<keyword evidence="4" id="KW-1185">Reference proteome</keyword>
<evidence type="ECO:0000256" key="2">
    <source>
        <dbReference type="SAM" id="SignalP"/>
    </source>
</evidence>
<dbReference type="KEGG" id="spsw:Sps_04153"/>
<name>A0A1S6HUU9_9GAMM</name>
<evidence type="ECO:0000256" key="1">
    <source>
        <dbReference type="SAM" id="MobiDB-lite"/>
    </source>
</evidence>
<feature type="signal peptide" evidence="2">
    <location>
        <begin position="1"/>
        <end position="18"/>
    </location>
</feature>
<evidence type="ECO:0000313" key="3">
    <source>
        <dbReference type="EMBL" id="AQS39259.1"/>
    </source>
</evidence>
<dbReference type="STRING" id="225848.Sps_04153"/>
<sequence length="417" mass="44953">MNKVLLASLLVTSLVTVAACNSDSSSTKTVPETTGAGTGSTGCGSGSDLSADTLALNISNVPESLSATYSSALKFNRYTLVLAPNGKPIHLIAQDKLSDNQIVRARSILIHYLTNYPGSEYGSDKSAVANKMADNGAILLLLNGQDDGTNPATNLGGQPLYQNEIQVEGGSWYINQTYGGHRDASFEEILHLLHDYGIGVDQNPEFIGALADYQAEIRSAQITALNDKLWGIGMPDWIAELTPENSLTQEYLASVVDSYYGLWGAWSESATHGMWGGYVAKTRSEILNEDPLGAKLMDNKFFHPYLTYDARIDASFEGDFSLKFNSSLGYTHHAQYLKDVTLTGDKNTNVIVNGFDNSITGNTATNIVFFSGNSSEYTIDKQADGSTLISDMVDNRDGINRVTVIELAGFSDSKVAL</sequence>
<feature type="region of interest" description="Disordered" evidence="1">
    <location>
        <begin position="23"/>
        <end position="43"/>
    </location>
</feature>